<feature type="compositionally biased region" description="Polar residues" evidence="1">
    <location>
        <begin position="1"/>
        <end position="14"/>
    </location>
</feature>
<dbReference type="RefSeq" id="WP_126261452.1">
    <property type="nucleotide sequence ID" value="NZ_SPQU01000013.1"/>
</dbReference>
<protein>
    <submittedName>
        <fullName evidence="2">Uncharacterized protein</fullName>
    </submittedName>
</protein>
<reference evidence="2 3" key="1">
    <citation type="submission" date="2019-03" db="EMBL/GenBank/DDBJ databases">
        <title>Bradyrhizobium strains diversity isolated from Chamaecrista fasciculata.</title>
        <authorList>
            <person name="Urquiaga M.C.O."/>
            <person name="Hungria M."/>
            <person name="Delamuta J.R.M."/>
        </authorList>
    </citation>
    <scope>NUCLEOTIDE SEQUENCE [LARGE SCALE GENOMIC DNA]</scope>
    <source>
        <strain evidence="2 3">CNPSo 3424</strain>
    </source>
</reference>
<sequence>MPNITTTIRTSQRAQVGPSGRDDKRKTPRFRTGLFRLTTLGFQRLAVSRSSNLKLKIQKATAPR</sequence>
<comment type="caution">
    <text evidence="2">The sequence shown here is derived from an EMBL/GenBank/DDBJ whole genome shotgun (WGS) entry which is preliminary data.</text>
</comment>
<proteinExistence type="predicted"/>
<organism evidence="2 3">
    <name type="scientific">Bradyrhizobium frederickii</name>
    <dbReference type="NCBI Taxonomy" id="2560054"/>
    <lineage>
        <taxon>Bacteria</taxon>
        <taxon>Pseudomonadati</taxon>
        <taxon>Pseudomonadota</taxon>
        <taxon>Alphaproteobacteria</taxon>
        <taxon>Hyphomicrobiales</taxon>
        <taxon>Nitrobacteraceae</taxon>
        <taxon>Bradyrhizobium</taxon>
    </lineage>
</organism>
<dbReference type="EMBL" id="SPQU01000013">
    <property type="protein sequence ID" value="TFV35792.1"/>
    <property type="molecule type" value="Genomic_DNA"/>
</dbReference>
<evidence type="ECO:0000313" key="3">
    <source>
        <dbReference type="Proteomes" id="UP000298225"/>
    </source>
</evidence>
<evidence type="ECO:0000256" key="1">
    <source>
        <dbReference type="SAM" id="MobiDB-lite"/>
    </source>
</evidence>
<dbReference type="Proteomes" id="UP000298225">
    <property type="component" value="Unassembled WGS sequence"/>
</dbReference>
<feature type="region of interest" description="Disordered" evidence="1">
    <location>
        <begin position="1"/>
        <end position="29"/>
    </location>
</feature>
<evidence type="ECO:0000313" key="2">
    <source>
        <dbReference type="EMBL" id="TFV35792.1"/>
    </source>
</evidence>
<dbReference type="AlphaFoldDB" id="A0A4Y9L1R7"/>
<gene>
    <name evidence="2" type="ORF">E4K66_26190</name>
</gene>
<keyword evidence="3" id="KW-1185">Reference proteome</keyword>
<accession>A0A4Y9L1R7</accession>
<name>A0A4Y9L1R7_9BRAD</name>